<dbReference type="AlphaFoldDB" id="A0A382JIA5"/>
<organism evidence="1">
    <name type="scientific">marine metagenome</name>
    <dbReference type="NCBI Taxonomy" id="408172"/>
    <lineage>
        <taxon>unclassified sequences</taxon>
        <taxon>metagenomes</taxon>
        <taxon>ecological metagenomes</taxon>
    </lineage>
</organism>
<sequence>GLGDMVKVVVEEASGHMLKGKSVLLSKNEKPMVVESKAAVSTG</sequence>
<name>A0A382JIA5_9ZZZZ</name>
<protein>
    <submittedName>
        <fullName evidence="1">Uncharacterized protein</fullName>
    </submittedName>
</protein>
<reference evidence="1" key="1">
    <citation type="submission" date="2018-05" db="EMBL/GenBank/DDBJ databases">
        <authorList>
            <person name="Lanie J.A."/>
            <person name="Ng W.-L."/>
            <person name="Kazmierczak K.M."/>
            <person name="Andrzejewski T.M."/>
            <person name="Davidsen T.M."/>
            <person name="Wayne K.J."/>
            <person name="Tettelin H."/>
            <person name="Glass J.I."/>
            <person name="Rusch D."/>
            <person name="Podicherti R."/>
            <person name="Tsui H.-C.T."/>
            <person name="Winkler M.E."/>
        </authorList>
    </citation>
    <scope>NUCLEOTIDE SEQUENCE</scope>
</reference>
<evidence type="ECO:0000313" key="1">
    <source>
        <dbReference type="EMBL" id="SVC11576.1"/>
    </source>
</evidence>
<feature type="non-terminal residue" evidence="1">
    <location>
        <position position="1"/>
    </location>
</feature>
<proteinExistence type="predicted"/>
<accession>A0A382JIA5</accession>
<gene>
    <name evidence="1" type="ORF">METZ01_LOCUS264430</name>
</gene>
<dbReference type="EMBL" id="UINC01074411">
    <property type="protein sequence ID" value="SVC11576.1"/>
    <property type="molecule type" value="Genomic_DNA"/>
</dbReference>